<protein>
    <submittedName>
        <fullName evidence="8">Integrase/recombinase XerC</fullName>
    </submittedName>
</protein>
<dbReference type="OrthoDB" id="8610787at2"/>
<dbReference type="InterPro" id="IPR013762">
    <property type="entry name" value="Integrase-like_cat_sf"/>
</dbReference>
<keyword evidence="9" id="KW-1185">Reference proteome</keyword>
<accession>A0A1W1XVR4</accession>
<reference evidence="8 9" key="1">
    <citation type="submission" date="2017-04" db="EMBL/GenBank/DDBJ databases">
        <authorList>
            <person name="Afonso C.L."/>
            <person name="Miller P.J."/>
            <person name="Scott M.A."/>
            <person name="Spackman E."/>
            <person name="Goraichik I."/>
            <person name="Dimitrov K.M."/>
            <person name="Suarez D.L."/>
            <person name="Swayne D.E."/>
        </authorList>
    </citation>
    <scope>NUCLEOTIDE SEQUENCE [LARGE SCALE GENOMIC DNA]</scope>
    <source>
        <strain evidence="8 9">DSM 13146</strain>
    </source>
</reference>
<evidence type="ECO:0000256" key="3">
    <source>
        <dbReference type="ARBA" id="ARBA00023125"/>
    </source>
</evidence>
<evidence type="ECO:0000313" key="8">
    <source>
        <dbReference type="EMBL" id="SMC28080.1"/>
    </source>
</evidence>
<evidence type="ECO:0000256" key="5">
    <source>
        <dbReference type="PROSITE-ProRule" id="PRU01248"/>
    </source>
</evidence>
<organism evidence="8 9">
    <name type="scientific">Desulfacinum hydrothermale DSM 13146</name>
    <dbReference type="NCBI Taxonomy" id="1121390"/>
    <lineage>
        <taxon>Bacteria</taxon>
        <taxon>Pseudomonadati</taxon>
        <taxon>Thermodesulfobacteriota</taxon>
        <taxon>Syntrophobacteria</taxon>
        <taxon>Syntrophobacterales</taxon>
        <taxon>Syntrophobacteraceae</taxon>
        <taxon>Desulfacinum</taxon>
    </lineage>
</organism>
<dbReference type="AlphaFoldDB" id="A0A1W1XVR4"/>
<dbReference type="InterPro" id="IPR050090">
    <property type="entry name" value="Tyrosine_recombinase_XerCD"/>
</dbReference>
<comment type="similarity">
    <text evidence="1">Belongs to the 'phage' integrase family.</text>
</comment>
<gene>
    <name evidence="8" type="ORF">SAMN02746041_03171</name>
</gene>
<dbReference type="Gene3D" id="1.10.150.130">
    <property type="match status" value="1"/>
</dbReference>
<keyword evidence="3 5" id="KW-0238">DNA-binding</keyword>
<evidence type="ECO:0000259" key="7">
    <source>
        <dbReference type="PROSITE" id="PS51900"/>
    </source>
</evidence>
<dbReference type="SUPFAM" id="SSF56349">
    <property type="entry name" value="DNA breaking-rejoining enzymes"/>
    <property type="match status" value="1"/>
</dbReference>
<dbReference type="Pfam" id="PF00589">
    <property type="entry name" value="Phage_integrase"/>
    <property type="match status" value="1"/>
</dbReference>
<dbReference type="Proteomes" id="UP000192783">
    <property type="component" value="Unassembled WGS sequence"/>
</dbReference>
<evidence type="ECO:0000256" key="2">
    <source>
        <dbReference type="ARBA" id="ARBA00022908"/>
    </source>
</evidence>
<dbReference type="GO" id="GO:0006310">
    <property type="term" value="P:DNA recombination"/>
    <property type="evidence" value="ECO:0007669"/>
    <property type="project" value="UniProtKB-KW"/>
</dbReference>
<dbReference type="PANTHER" id="PTHR30349:SF41">
    <property type="entry name" value="INTEGRASE_RECOMBINASE PROTEIN MJ0367-RELATED"/>
    <property type="match status" value="1"/>
</dbReference>
<keyword evidence="2" id="KW-0229">DNA integration</keyword>
<keyword evidence="4" id="KW-0233">DNA recombination</keyword>
<dbReference type="PROSITE" id="PS51900">
    <property type="entry name" value="CB"/>
    <property type="match status" value="1"/>
</dbReference>
<dbReference type="GO" id="GO:0003677">
    <property type="term" value="F:DNA binding"/>
    <property type="evidence" value="ECO:0007669"/>
    <property type="project" value="UniProtKB-UniRule"/>
</dbReference>
<feature type="domain" description="Core-binding (CB)" evidence="7">
    <location>
        <begin position="11"/>
        <end position="94"/>
    </location>
</feature>
<dbReference type="EMBL" id="FWXF01000027">
    <property type="protein sequence ID" value="SMC28080.1"/>
    <property type="molecule type" value="Genomic_DNA"/>
</dbReference>
<evidence type="ECO:0000259" key="6">
    <source>
        <dbReference type="PROSITE" id="PS51898"/>
    </source>
</evidence>
<name>A0A1W1XVR4_9BACT</name>
<dbReference type="PROSITE" id="PS51898">
    <property type="entry name" value="TYR_RECOMBINASE"/>
    <property type="match status" value="1"/>
</dbReference>
<dbReference type="InterPro" id="IPR044068">
    <property type="entry name" value="CB"/>
</dbReference>
<dbReference type="STRING" id="1121390.SAMN02746041_03171"/>
<evidence type="ECO:0000256" key="1">
    <source>
        <dbReference type="ARBA" id="ARBA00008857"/>
    </source>
</evidence>
<feature type="domain" description="Tyr recombinase" evidence="6">
    <location>
        <begin position="115"/>
        <end position="301"/>
    </location>
</feature>
<evidence type="ECO:0000313" key="9">
    <source>
        <dbReference type="Proteomes" id="UP000192783"/>
    </source>
</evidence>
<dbReference type="PANTHER" id="PTHR30349">
    <property type="entry name" value="PHAGE INTEGRASE-RELATED"/>
    <property type="match status" value="1"/>
</dbReference>
<dbReference type="GO" id="GO:0015074">
    <property type="term" value="P:DNA integration"/>
    <property type="evidence" value="ECO:0007669"/>
    <property type="project" value="UniProtKB-KW"/>
</dbReference>
<proteinExistence type="inferred from homology"/>
<evidence type="ECO:0000256" key="4">
    <source>
        <dbReference type="ARBA" id="ARBA00023172"/>
    </source>
</evidence>
<dbReference type="InterPro" id="IPR010998">
    <property type="entry name" value="Integrase_recombinase_N"/>
</dbReference>
<dbReference type="InterPro" id="IPR002104">
    <property type="entry name" value="Integrase_catalytic"/>
</dbReference>
<dbReference type="InterPro" id="IPR011010">
    <property type="entry name" value="DNA_brk_join_enz"/>
</dbReference>
<dbReference type="Gene3D" id="1.10.443.10">
    <property type="entry name" value="Intergrase catalytic core"/>
    <property type="match status" value="1"/>
</dbReference>
<sequence length="308" mass="34760">MRCTYTPGRDINLRQAVGEYIEHQTALGVFRASTAANRRRELERFARFASEKGITAPHKVHRNLITAYLGHLRISNGTRRTVLAVLSAFFEYLVEEDLVLENPLESLPRPKLRMPEPDFLSEPELKAFFQSVVDTSRECVVDRNLLVVSLLAGLCLRVSEVCSLRLDNLDLTSTPGALRVHRKGGKEARLPLNEKIRDLLDTWLEQREQWASTDSPWVFVSTRGSRLSVRQVQNVVRRALEHAGFVKRHMGPHLLRHSGASFYLASGTDIKTIQALLGHSNLSTTSRYVHTTAAAIRTAVDGFAIRRK</sequence>